<sequence>MAGAAPPSGPPDPPPLEPEEPLSREYLSLRQAGEASEEEEEASRSPPPPAGAPGGERCRAMMEVVKKDAVGVGGKWKVSKLVVDHNHELEVAPVEGGGAGVPVLGMEFDSADDAKGFYQGYGEKAGFKARTGSNRRSVGTGAMIMQRFLCCRGNYVNRKSKAAKGLEEVEEGAAEKGKGEVGPCKKRGRKPGKKNAQAPEVEMGGGIACTEIVQAVPSRRSSRRGRDENDVVRMAVENVIEPEERNDEAVDGARNGSAGANDEEEEDEMEEEVGTKEKRGRGRPRKAVTEGNALQACDLGASASQCNNDDRKKILDKYLSKRQTRPVSGRPAKIVSRQALAERRKRGVGGRFLASEGLPPSRQLSERRSKRLEKQNLKEEEKPESKKDEITEAEADPETEVVAGPGGEPKIGMVFVNEDKAYEFYVSYAGSAGFNVRKGCSDKTANNVMRSRAYVCSKEGFRLKSVTAEQKKPRPDARTGCQAHMTIKITTSGKYVVTEYVADHNHDLETPLVDIQILRSQKLLAKLQQPLDLPKVVLIPNDYKNYIRTRSTKDMPLGDAQAICEYLQRMKGKNPSFFYSIQVDEDDQIRNVFWSDIKSMMDYNYFGDVLYVDTRYSTGHYGRPLLLFIGVNHHKQPTIFGTAFIYDESVESFKWLFETFKSAMSGKQPKTVLTDHSPTISDAVASAWPGTTHRFSLLHLYQDATKILRDTFQGSETFAHDFSRSLYNYEEEEDFLSNWEIITGKYNLKDNEWVSKFFENRERWALPFGRDTFCADIEATLQCDNTEAILADILKAEIDLPYFFNSYNKFLEDKRLAERQADYLGVQMTQRVAPLRLLWQAANTYTPALFEMFRLEYELIVACMIYSCGEIGSISEYEVTVKNRPRVHLVRFDSSEYKVICSCKKFEFVGILCCHILKVLEIRNVKELPPHYILKRWRKDAQTEPPGFAAVDEDPKFSVSKRYNSLCRTLYKIAAKAAENTEAHTFMENQYDQLLEQVELILQEKLHDKSSLSTIMKNHQQNLIQNDASNSEPRRASAKKRKNVEMRRRQQSPLESSKKQKGRQDLLEPEECEVPLRNEPSTIPNDIPNHLTTPTNQFLSPSHIMQMQEPSHVHLQQPHLQQSHFLSGPQIHQAPPPDIQSLQFLSSNPQLGHQTTDSQYTIPVWDFL</sequence>
<dbReference type="InterPro" id="IPR004330">
    <property type="entry name" value="FAR1_DNA_bnd_dom"/>
</dbReference>
<evidence type="ECO:0000256" key="3">
    <source>
        <dbReference type="ARBA" id="ARBA00022771"/>
    </source>
</evidence>
<dbReference type="InterPro" id="IPR007527">
    <property type="entry name" value="Znf_SWIM"/>
</dbReference>
<dbReference type="Pfam" id="PF03101">
    <property type="entry name" value="FAR1"/>
    <property type="match status" value="1"/>
</dbReference>
<dbReference type="InterPro" id="IPR006564">
    <property type="entry name" value="Znf_PMZ"/>
</dbReference>
<dbReference type="InterPro" id="IPR018289">
    <property type="entry name" value="MULE_transposase_dom"/>
</dbReference>
<dbReference type="Gramene" id="KQK12931">
    <property type="protein sequence ID" value="KQK12931"/>
    <property type="gene ID" value="BRADI_1g06907v3"/>
</dbReference>
<dbReference type="EMBL" id="CM000880">
    <property type="protein sequence ID" value="KQK12931.1"/>
    <property type="molecule type" value="Genomic_DNA"/>
</dbReference>
<feature type="region of interest" description="Disordered" evidence="6">
    <location>
        <begin position="168"/>
        <end position="202"/>
    </location>
</feature>
<feature type="compositionally biased region" description="Acidic residues" evidence="6">
    <location>
        <begin position="240"/>
        <end position="250"/>
    </location>
</feature>
<evidence type="ECO:0000256" key="6">
    <source>
        <dbReference type="SAM" id="MobiDB-lite"/>
    </source>
</evidence>
<dbReference type="PANTHER" id="PTHR31669:SF162">
    <property type="entry name" value="PROTEIN FAR1-RELATED SEQUENCE"/>
    <property type="match status" value="1"/>
</dbReference>
<dbReference type="PANTHER" id="PTHR31669">
    <property type="entry name" value="PROTEIN FAR1-RELATED SEQUENCE 10-RELATED"/>
    <property type="match status" value="1"/>
</dbReference>
<feature type="region of interest" description="Disordered" evidence="6">
    <location>
        <begin position="319"/>
        <end position="408"/>
    </location>
</feature>
<feature type="compositionally biased region" description="Basic residues" evidence="6">
    <location>
        <begin position="184"/>
        <end position="193"/>
    </location>
</feature>
<dbReference type="InterPro" id="IPR031052">
    <property type="entry name" value="FHY3/FAR1"/>
</dbReference>
<proteinExistence type="inferred from homology"/>
<dbReference type="Pfam" id="PF10551">
    <property type="entry name" value="MULE"/>
    <property type="match status" value="1"/>
</dbReference>
<feature type="compositionally biased region" description="Acidic residues" evidence="6">
    <location>
        <begin position="261"/>
        <end position="272"/>
    </location>
</feature>
<reference evidence="8" key="2">
    <citation type="submission" date="2017-06" db="EMBL/GenBank/DDBJ databases">
        <title>WGS assembly of Brachypodium distachyon.</title>
        <authorList>
            <consortium name="The International Brachypodium Initiative"/>
            <person name="Lucas S."/>
            <person name="Harmon-Smith M."/>
            <person name="Lail K."/>
            <person name="Tice H."/>
            <person name="Grimwood J."/>
            <person name="Bruce D."/>
            <person name="Barry K."/>
            <person name="Shu S."/>
            <person name="Lindquist E."/>
            <person name="Wang M."/>
            <person name="Pitluck S."/>
            <person name="Vogel J.P."/>
            <person name="Garvin D.F."/>
            <person name="Mockler T.C."/>
            <person name="Schmutz J."/>
            <person name="Rokhsar D."/>
            <person name="Bevan M.W."/>
        </authorList>
    </citation>
    <scope>NUCLEOTIDE SEQUENCE</scope>
    <source>
        <strain evidence="8">Bd21</strain>
    </source>
</reference>
<dbReference type="ExpressionAtlas" id="A0A0Q3J4M9">
    <property type="expression patterns" value="baseline"/>
</dbReference>
<reference evidence="9" key="3">
    <citation type="submission" date="2018-08" db="UniProtKB">
        <authorList>
            <consortium name="EnsemblPlants"/>
        </authorList>
    </citation>
    <scope>IDENTIFICATION</scope>
    <source>
        <strain evidence="9">cv. Bd21</strain>
    </source>
</reference>
<feature type="compositionally biased region" description="Polar residues" evidence="6">
    <location>
        <begin position="1079"/>
        <end position="1093"/>
    </location>
</feature>
<feature type="compositionally biased region" description="Low complexity" evidence="6">
    <location>
        <begin position="24"/>
        <end position="34"/>
    </location>
</feature>
<feature type="domain" description="SWIM-type" evidence="7">
    <location>
        <begin position="877"/>
        <end position="924"/>
    </location>
</feature>
<evidence type="ECO:0000313" key="9">
    <source>
        <dbReference type="EnsemblPlants" id="KQK12931"/>
    </source>
</evidence>
<accession>A0A0Q3J4M9</accession>
<keyword evidence="2" id="KW-0479">Metal-binding</keyword>
<feature type="region of interest" description="Disordered" evidence="6">
    <location>
        <begin position="1023"/>
        <end position="1093"/>
    </location>
</feature>
<evidence type="ECO:0000256" key="2">
    <source>
        <dbReference type="ARBA" id="ARBA00022723"/>
    </source>
</evidence>
<dbReference type="AlphaFoldDB" id="A0A0Q3J4M9"/>
<dbReference type="Proteomes" id="UP000008810">
    <property type="component" value="Chromosome 1"/>
</dbReference>
<dbReference type="OrthoDB" id="686676at2759"/>
<evidence type="ECO:0000259" key="7">
    <source>
        <dbReference type="PROSITE" id="PS50966"/>
    </source>
</evidence>
<dbReference type="SMART" id="SM00575">
    <property type="entry name" value="ZnF_PMZ"/>
    <property type="match status" value="1"/>
</dbReference>
<evidence type="ECO:0000256" key="1">
    <source>
        <dbReference type="ARBA" id="ARBA00005889"/>
    </source>
</evidence>
<keyword evidence="10" id="KW-1185">Reference proteome</keyword>
<feature type="compositionally biased region" description="Pro residues" evidence="6">
    <location>
        <begin position="7"/>
        <end position="16"/>
    </location>
</feature>
<dbReference type="PROSITE" id="PS50966">
    <property type="entry name" value="ZF_SWIM"/>
    <property type="match status" value="1"/>
</dbReference>
<evidence type="ECO:0000256" key="5">
    <source>
        <dbReference type="PROSITE-ProRule" id="PRU00325"/>
    </source>
</evidence>
<feature type="region of interest" description="Disordered" evidence="6">
    <location>
        <begin position="1"/>
        <end position="56"/>
    </location>
</feature>
<keyword evidence="4" id="KW-0862">Zinc</keyword>
<keyword evidence="3 5" id="KW-0863">Zinc-finger</keyword>
<feature type="compositionally biased region" description="Basic and acidic residues" evidence="6">
    <location>
        <begin position="1056"/>
        <end position="1066"/>
    </location>
</feature>
<name>A0A0Q3J4M9_BRADI</name>
<gene>
    <name evidence="9" type="primary">LOC100839033</name>
    <name evidence="8" type="ORF">BRADI_1g06907v3</name>
</gene>
<feature type="region of interest" description="Disordered" evidence="6">
    <location>
        <begin position="235"/>
        <end position="288"/>
    </location>
</feature>
<evidence type="ECO:0000256" key="4">
    <source>
        <dbReference type="ARBA" id="ARBA00022833"/>
    </source>
</evidence>
<feature type="compositionally biased region" description="Basic and acidic residues" evidence="6">
    <location>
        <begin position="364"/>
        <end position="390"/>
    </location>
</feature>
<organism evidence="8">
    <name type="scientific">Brachypodium distachyon</name>
    <name type="common">Purple false brome</name>
    <name type="synonym">Trachynia distachya</name>
    <dbReference type="NCBI Taxonomy" id="15368"/>
    <lineage>
        <taxon>Eukaryota</taxon>
        <taxon>Viridiplantae</taxon>
        <taxon>Streptophyta</taxon>
        <taxon>Embryophyta</taxon>
        <taxon>Tracheophyta</taxon>
        <taxon>Spermatophyta</taxon>
        <taxon>Magnoliopsida</taxon>
        <taxon>Liliopsida</taxon>
        <taxon>Poales</taxon>
        <taxon>Poaceae</taxon>
        <taxon>BOP clade</taxon>
        <taxon>Pooideae</taxon>
        <taxon>Stipodae</taxon>
        <taxon>Brachypodieae</taxon>
        <taxon>Brachypodium</taxon>
    </lineage>
</organism>
<dbReference type="GO" id="GO:0006355">
    <property type="term" value="P:regulation of DNA-templated transcription"/>
    <property type="evidence" value="ECO:0007669"/>
    <property type="project" value="InterPro"/>
</dbReference>
<dbReference type="EnsemblPlants" id="KQK12931">
    <property type="protein sequence ID" value="KQK12931"/>
    <property type="gene ID" value="BRADI_1g06907v3"/>
</dbReference>
<dbReference type="GO" id="GO:0008270">
    <property type="term" value="F:zinc ion binding"/>
    <property type="evidence" value="ECO:0007669"/>
    <property type="project" value="UniProtKB-KW"/>
</dbReference>
<evidence type="ECO:0000313" key="8">
    <source>
        <dbReference type="EMBL" id="KQK12931.1"/>
    </source>
</evidence>
<comment type="similarity">
    <text evidence="1">Belongs to the FHY3/FAR1 family.</text>
</comment>
<evidence type="ECO:0000313" key="10">
    <source>
        <dbReference type="Proteomes" id="UP000008810"/>
    </source>
</evidence>
<dbReference type="Pfam" id="PF04434">
    <property type="entry name" value="SWIM"/>
    <property type="match status" value="1"/>
</dbReference>
<reference evidence="8 9" key="1">
    <citation type="journal article" date="2010" name="Nature">
        <title>Genome sequencing and analysis of the model grass Brachypodium distachyon.</title>
        <authorList>
            <consortium name="International Brachypodium Initiative"/>
        </authorList>
    </citation>
    <scope>NUCLEOTIDE SEQUENCE [LARGE SCALE GENOMIC DNA]</scope>
    <source>
        <strain evidence="8 9">Bd21</strain>
    </source>
</reference>
<protein>
    <recommendedName>
        <fullName evidence="7">SWIM-type domain-containing protein</fullName>
    </recommendedName>
</protein>